<dbReference type="Gene3D" id="3.40.50.720">
    <property type="entry name" value="NAD(P)-binding Rossmann-like Domain"/>
    <property type="match status" value="1"/>
</dbReference>
<dbReference type="InterPro" id="IPR051783">
    <property type="entry name" value="NAD(P)-dependent_oxidoreduct"/>
</dbReference>
<organism evidence="2 3">
    <name type="scientific">Jannaschia rubra</name>
    <dbReference type="NCBI Taxonomy" id="282197"/>
    <lineage>
        <taxon>Bacteria</taxon>
        <taxon>Pseudomonadati</taxon>
        <taxon>Pseudomonadota</taxon>
        <taxon>Alphaproteobacteria</taxon>
        <taxon>Rhodobacterales</taxon>
        <taxon>Roseobacteraceae</taxon>
        <taxon>Jannaschia</taxon>
    </lineage>
</organism>
<dbReference type="GO" id="GO:0005737">
    <property type="term" value="C:cytoplasm"/>
    <property type="evidence" value="ECO:0007669"/>
    <property type="project" value="TreeGrafter"/>
</dbReference>
<dbReference type="InterPro" id="IPR036291">
    <property type="entry name" value="NAD(P)-bd_dom_sf"/>
</dbReference>
<proteinExistence type="predicted"/>
<dbReference type="AlphaFoldDB" id="A0A0M6XR74"/>
<evidence type="ECO:0000259" key="1">
    <source>
        <dbReference type="Pfam" id="PF01370"/>
    </source>
</evidence>
<dbReference type="SUPFAM" id="SSF51735">
    <property type="entry name" value="NAD(P)-binding Rossmann-fold domains"/>
    <property type="match status" value="1"/>
</dbReference>
<dbReference type="EMBL" id="CXPG01000014">
    <property type="protein sequence ID" value="CTQ32713.1"/>
    <property type="molecule type" value="Genomic_DNA"/>
</dbReference>
<reference evidence="2 3" key="1">
    <citation type="submission" date="2015-07" db="EMBL/GenBank/DDBJ databases">
        <authorList>
            <person name="Noorani M."/>
        </authorList>
    </citation>
    <scope>NUCLEOTIDE SEQUENCE [LARGE SCALE GENOMIC DNA]</scope>
    <source>
        <strain evidence="2 3">CECT 5088</strain>
    </source>
</reference>
<dbReference type="STRING" id="282197.SAMN04488517_101648"/>
<evidence type="ECO:0000313" key="2">
    <source>
        <dbReference type="EMBL" id="CTQ32713.1"/>
    </source>
</evidence>
<dbReference type="PANTHER" id="PTHR48079">
    <property type="entry name" value="PROTEIN YEEZ"/>
    <property type="match status" value="1"/>
</dbReference>
<dbReference type="OrthoDB" id="367683at2"/>
<gene>
    <name evidence="2" type="ORF">JAN5088_01485</name>
</gene>
<evidence type="ECO:0000313" key="3">
    <source>
        <dbReference type="Proteomes" id="UP000048908"/>
    </source>
</evidence>
<feature type="domain" description="NAD-dependent epimerase/dehydratase" evidence="1">
    <location>
        <begin position="9"/>
        <end position="231"/>
    </location>
</feature>
<dbReference type="Proteomes" id="UP000048908">
    <property type="component" value="Unassembled WGS sequence"/>
</dbReference>
<sequence length="341" mass="38124">MPDPVRPFLVTGAAGFVGRHLLEHLNARGIPVRAMVRRPEQTADLQALTTDVVVADLERPETLREATRGCAGVYHIAAVFRQQDVTDETFRAINAEGVRHMLDAAIAEGVPRFVHCSTNGVHSNIDIPPADEDYPFNPGDIYQVTKAEGEKIAMDYFRAGRIDGVILRPTMIYGPGDRRTLKLFRMIARRRFFYVGRGEALTHWVDVRDLSRAFELAMDATDVTAEAFLIGGRRYMTLAENAQEIAAQLGVPEPRLRLPVAPMMALAHATEIVCKPFGIEPPLFRRRVAFFVKNRAYDISKAQRILGYEPQQDFAGEVRDIIADYRRTGDLPPAPADWKAA</sequence>
<dbReference type="Pfam" id="PF01370">
    <property type="entry name" value="Epimerase"/>
    <property type="match status" value="1"/>
</dbReference>
<dbReference type="InterPro" id="IPR001509">
    <property type="entry name" value="Epimerase_deHydtase"/>
</dbReference>
<dbReference type="PANTHER" id="PTHR48079:SF6">
    <property type="entry name" value="NAD(P)-BINDING DOMAIN-CONTAINING PROTEIN-RELATED"/>
    <property type="match status" value="1"/>
</dbReference>
<name>A0A0M6XR74_9RHOB</name>
<dbReference type="GO" id="GO:0004029">
    <property type="term" value="F:aldehyde dehydrogenase (NAD+) activity"/>
    <property type="evidence" value="ECO:0007669"/>
    <property type="project" value="TreeGrafter"/>
</dbReference>
<accession>A0A0M6XR74</accession>
<keyword evidence="3" id="KW-1185">Reference proteome</keyword>
<protein>
    <submittedName>
        <fullName evidence="2">Cholesterol dehydrogenase</fullName>
    </submittedName>
</protein>
<dbReference type="RefSeq" id="WP_074962411.1">
    <property type="nucleotide sequence ID" value="NZ_CXPG01000014.1"/>
</dbReference>